<feature type="compositionally biased region" description="Polar residues" evidence="6">
    <location>
        <begin position="432"/>
        <end position="445"/>
    </location>
</feature>
<dbReference type="InterPro" id="IPR051473">
    <property type="entry name" value="P2Ox-like"/>
</dbReference>
<organism evidence="7 8">
    <name type="scientific">Streptomyces griseus subsp. griseus (strain JCM 4626 / CBS 651.72 / NBRC 13350 / KCC S-0626 / ISP 5235)</name>
    <dbReference type="NCBI Taxonomy" id="455632"/>
    <lineage>
        <taxon>Bacteria</taxon>
        <taxon>Bacillati</taxon>
        <taxon>Actinomycetota</taxon>
        <taxon>Actinomycetes</taxon>
        <taxon>Kitasatosporales</taxon>
        <taxon>Streptomycetaceae</taxon>
        <taxon>Streptomyces</taxon>
    </lineage>
</organism>
<dbReference type="Proteomes" id="UP000001685">
    <property type="component" value="Chromosome"/>
</dbReference>
<comment type="similarity">
    <text evidence="2">Belongs to the GMC oxidoreductase family.</text>
</comment>
<comment type="cofactor">
    <cofactor evidence="1">
        <name>FAD</name>
        <dbReference type="ChEBI" id="CHEBI:57692"/>
    </cofactor>
</comment>
<dbReference type="InterPro" id="IPR036188">
    <property type="entry name" value="FAD/NAD-bd_sf"/>
</dbReference>
<dbReference type="GO" id="GO:0016491">
    <property type="term" value="F:oxidoreductase activity"/>
    <property type="evidence" value="ECO:0007669"/>
    <property type="project" value="UniProtKB-KW"/>
</dbReference>
<dbReference type="EMBL" id="AP009493">
    <property type="protein sequence ID" value="BAG22751.1"/>
    <property type="molecule type" value="Genomic_DNA"/>
</dbReference>
<evidence type="ECO:0000313" key="8">
    <source>
        <dbReference type="Proteomes" id="UP000001685"/>
    </source>
</evidence>
<gene>
    <name evidence="7" type="primary">stsB</name>
    <name evidence="7" type="ordered locus">SGR_5922</name>
</gene>
<accession>B1W369</accession>
<evidence type="ECO:0000256" key="6">
    <source>
        <dbReference type="SAM" id="MobiDB-lite"/>
    </source>
</evidence>
<feature type="region of interest" description="Disordered" evidence="6">
    <location>
        <begin position="407"/>
        <end position="449"/>
    </location>
</feature>
<dbReference type="AlphaFoldDB" id="B1W369"/>
<dbReference type="SUPFAM" id="SSF51905">
    <property type="entry name" value="FAD/NAD(P)-binding domain"/>
    <property type="match status" value="1"/>
</dbReference>
<name>B1W369_STRGG</name>
<evidence type="ECO:0000256" key="3">
    <source>
        <dbReference type="ARBA" id="ARBA00022630"/>
    </source>
</evidence>
<evidence type="ECO:0000256" key="1">
    <source>
        <dbReference type="ARBA" id="ARBA00001974"/>
    </source>
</evidence>
<feature type="compositionally biased region" description="Basic and acidic residues" evidence="6">
    <location>
        <begin position="417"/>
        <end position="431"/>
    </location>
</feature>
<evidence type="ECO:0000256" key="4">
    <source>
        <dbReference type="ARBA" id="ARBA00022827"/>
    </source>
</evidence>
<keyword evidence="5" id="KW-0560">Oxidoreductase</keyword>
<dbReference type="KEGG" id="sgr:SGR_5922"/>
<dbReference type="PANTHER" id="PTHR42784">
    <property type="entry name" value="PYRANOSE 2-OXIDASE"/>
    <property type="match status" value="1"/>
</dbReference>
<dbReference type="eggNOG" id="COG2303">
    <property type="taxonomic scope" value="Bacteria"/>
</dbReference>
<sequence length="507" mass="53675">MPGSPQAQHGTARSRAAASGPSGPLPREAGTVIVGGGLAGVELATALAEQGAEDVVLLEAGPGGDLAHIHLAHPQAAATEIVFAPERDPYFHRPWRSGAPPHYTGISGLRRRLGGRSLYWHGVVLPLEDWALHPPGWPAEIVAELTTGVGGAPSWYDRVTEQLTDWSGGGLWDPAQPARTSIGGQEFRALPRACRRRPGTDRWEAYTALDAWRGPDGDVTPPAGVRVHCDTEVLAVDVRGGRARGVLVRLGDGDVSRIAAHTVVLSAGTVESTRLAALALTDAGALPSPRLGGLADHIVQGFVVRLPADRLPPPGSYHLPTDPVLRSYLRVDVHDDGPGRALLDVRVTGEQLPNEGSVVECEPSDEPFPRASVRTGLLPEDHKMISGQRDLLRDFWAATARELGEPSAPLEFTGYGDTERDNTRVLPDRTRSQSAGRPETWSSLLGTEDHEGGSLPLGRLLDTRHAFTALPGLHAAGPAVFPRLGAANPSLTTIALSRRLAGLLPGA</sequence>
<dbReference type="HOGENOM" id="CLU_545062_0_0_11"/>
<evidence type="ECO:0000256" key="2">
    <source>
        <dbReference type="ARBA" id="ARBA00010790"/>
    </source>
</evidence>
<evidence type="ECO:0000313" key="7">
    <source>
        <dbReference type="EMBL" id="BAG22751.1"/>
    </source>
</evidence>
<reference evidence="8" key="1">
    <citation type="journal article" date="2008" name="J. Bacteriol.">
        <title>Genome sequence of the streptomycin-producing microorganism Streptomyces griseus IFO 13350.</title>
        <authorList>
            <person name="Ohnishi Y."/>
            <person name="Ishikawa J."/>
            <person name="Hara H."/>
            <person name="Suzuki H."/>
            <person name="Ikenoya M."/>
            <person name="Ikeda H."/>
            <person name="Yamashita A."/>
            <person name="Hattori M."/>
            <person name="Horinouchi S."/>
        </authorList>
    </citation>
    <scope>NUCLEOTIDE SEQUENCE [LARGE SCALE GENOMIC DNA]</scope>
    <source>
        <strain evidence="8">JCM 4626 / NBRC 13350</strain>
    </source>
</reference>
<protein>
    <submittedName>
        <fullName evidence="7">NADH:N-amidino-scyllo-inosamine oxidoreductase</fullName>
    </submittedName>
</protein>
<dbReference type="Gene3D" id="3.50.50.60">
    <property type="entry name" value="FAD/NAD(P)-binding domain"/>
    <property type="match status" value="1"/>
</dbReference>
<keyword evidence="3" id="KW-0285">Flavoprotein</keyword>
<feature type="region of interest" description="Disordered" evidence="6">
    <location>
        <begin position="1"/>
        <end position="29"/>
    </location>
</feature>
<dbReference type="PANTHER" id="PTHR42784:SF1">
    <property type="entry name" value="PYRANOSE 2-OXIDASE"/>
    <property type="match status" value="1"/>
</dbReference>
<dbReference type="PATRIC" id="fig|455632.4.peg.6069"/>
<feature type="compositionally biased region" description="Low complexity" evidence="6">
    <location>
        <begin position="10"/>
        <end position="27"/>
    </location>
</feature>
<proteinExistence type="inferred from homology"/>
<evidence type="ECO:0000256" key="5">
    <source>
        <dbReference type="ARBA" id="ARBA00023002"/>
    </source>
</evidence>
<keyword evidence="4" id="KW-0274">FAD</keyword>